<dbReference type="CDD" id="cd04493">
    <property type="entry name" value="BRCA2DBD_OB1"/>
    <property type="match status" value="1"/>
</dbReference>
<dbReference type="Proteomes" id="UP000289152">
    <property type="component" value="Unassembled WGS sequence"/>
</dbReference>
<dbReference type="SUPFAM" id="SSF50249">
    <property type="entry name" value="Nucleic acid-binding proteins"/>
    <property type="match status" value="2"/>
</dbReference>
<feature type="domain" description="BRCA2 OB1" evidence="2">
    <location>
        <begin position="520"/>
        <end position="639"/>
    </location>
</feature>
<feature type="compositionally biased region" description="Polar residues" evidence="1">
    <location>
        <begin position="44"/>
        <end position="54"/>
    </location>
</feature>
<dbReference type="Pfam" id="PF09169">
    <property type="entry name" value="BRCA-2_helical"/>
    <property type="match status" value="1"/>
</dbReference>
<protein>
    <recommendedName>
        <fullName evidence="6">BRCA2 OB1 domain-containing protein</fullName>
    </recommendedName>
</protein>
<accession>A0A4V1M3C6</accession>
<evidence type="ECO:0000256" key="1">
    <source>
        <dbReference type="SAM" id="MobiDB-lite"/>
    </source>
</evidence>
<dbReference type="PANTHER" id="PTHR11289:SF0">
    <property type="entry name" value="BREAST CANCER TYPE 2 SUSCEPTIBILITY PROTEIN"/>
    <property type="match status" value="1"/>
</dbReference>
<feature type="compositionally biased region" description="Acidic residues" evidence="1">
    <location>
        <begin position="19"/>
        <end position="30"/>
    </location>
</feature>
<dbReference type="InterPro" id="IPR015525">
    <property type="entry name" value="BRCA2"/>
</dbReference>
<dbReference type="InterPro" id="IPR012340">
    <property type="entry name" value="NA-bd_OB-fold"/>
</dbReference>
<proteinExistence type="predicted"/>
<reference evidence="4 5" key="1">
    <citation type="submission" date="2016-06" db="EMBL/GenBank/DDBJ databases">
        <title>Evolution of pathogenesis and genome organization in the Tremellales.</title>
        <authorList>
            <person name="Cuomo C."/>
            <person name="Litvintseva A."/>
            <person name="Heitman J."/>
            <person name="Chen Y."/>
            <person name="Sun S."/>
            <person name="Springer D."/>
            <person name="Dromer F."/>
            <person name="Young S."/>
            <person name="Zeng Q."/>
            <person name="Chapman S."/>
            <person name="Gujja S."/>
            <person name="Saif S."/>
            <person name="Birren B."/>
        </authorList>
    </citation>
    <scope>NUCLEOTIDE SEQUENCE [LARGE SCALE GENOMIC DNA]</scope>
    <source>
        <strain evidence="4 5">ATCC 28783</strain>
    </source>
</reference>
<dbReference type="InterPro" id="IPR015252">
    <property type="entry name" value="BRCA2_hlx"/>
</dbReference>
<feature type="compositionally biased region" description="Low complexity" evidence="1">
    <location>
        <begin position="361"/>
        <end position="374"/>
    </location>
</feature>
<dbReference type="InParanoid" id="A0A4V1M3C6"/>
<dbReference type="Gene3D" id="2.40.50.140">
    <property type="entry name" value="Nucleic acid-binding proteins"/>
    <property type="match status" value="3"/>
</dbReference>
<dbReference type="OrthoDB" id="21095at2759"/>
<comment type="caution">
    <text evidence="4">The sequence shown here is derived from an EMBL/GenBank/DDBJ whole genome shotgun (WGS) entry which is preliminary data.</text>
</comment>
<dbReference type="GO" id="GO:0006355">
    <property type="term" value="P:regulation of DNA-templated transcription"/>
    <property type="evidence" value="ECO:0007669"/>
    <property type="project" value="TreeGrafter"/>
</dbReference>
<feature type="region of interest" description="Disordered" evidence="1">
    <location>
        <begin position="73"/>
        <end position="98"/>
    </location>
</feature>
<dbReference type="EMBL" id="SDIL01000099">
    <property type="protein sequence ID" value="RXK36400.1"/>
    <property type="molecule type" value="Genomic_DNA"/>
</dbReference>
<evidence type="ECO:0008006" key="6">
    <source>
        <dbReference type="Google" id="ProtNLM"/>
    </source>
</evidence>
<feature type="domain" description="Breast cancer type 2 susceptibility protein helical" evidence="3">
    <location>
        <begin position="464"/>
        <end position="513"/>
    </location>
</feature>
<evidence type="ECO:0000259" key="3">
    <source>
        <dbReference type="Pfam" id="PF09169"/>
    </source>
</evidence>
<dbReference type="AlphaFoldDB" id="A0A4V1M3C6"/>
<organism evidence="4 5">
    <name type="scientific">Tremella mesenterica</name>
    <name type="common">Jelly fungus</name>
    <dbReference type="NCBI Taxonomy" id="5217"/>
    <lineage>
        <taxon>Eukaryota</taxon>
        <taxon>Fungi</taxon>
        <taxon>Dikarya</taxon>
        <taxon>Basidiomycota</taxon>
        <taxon>Agaricomycotina</taxon>
        <taxon>Tremellomycetes</taxon>
        <taxon>Tremellales</taxon>
        <taxon>Tremellaceae</taxon>
        <taxon>Tremella</taxon>
    </lineage>
</organism>
<dbReference type="InterPro" id="IPR036315">
    <property type="entry name" value="BRCA2_hlx_sf"/>
</dbReference>
<name>A0A4V1M3C6_TREME</name>
<keyword evidence="5" id="KW-1185">Reference proteome</keyword>
<dbReference type="InterPro" id="IPR015187">
    <property type="entry name" value="BRCA2_OB_1"/>
</dbReference>
<evidence type="ECO:0000313" key="5">
    <source>
        <dbReference type="Proteomes" id="UP000289152"/>
    </source>
</evidence>
<feature type="compositionally biased region" description="Basic and acidic residues" evidence="1">
    <location>
        <begin position="73"/>
        <end position="97"/>
    </location>
</feature>
<dbReference type="PANTHER" id="PTHR11289">
    <property type="entry name" value="BREAST CANCER TYPE 2 SUSCEPTIBILITY PROTEIN BRCA2"/>
    <property type="match status" value="1"/>
</dbReference>
<evidence type="ECO:0000313" key="4">
    <source>
        <dbReference type="EMBL" id="RXK36400.1"/>
    </source>
</evidence>
<gene>
    <name evidence="4" type="ORF">M231_06366</name>
</gene>
<sequence>MDQLLFGLGSDDLNDFDDLDDVDDIDDDSAEVLPPIFDTPIPPSVQTGFTTGNFKSLPPPSATALAKIRKIWDQEDNHAPSEDKLEEDPSKRRKLDDDLPSSQLLVIAPIQGESMFKTASNKVLPPPSTTAFGKVTTLFDEFTHVQAGPSTSKGQAKDQGFKVPLQTGAEDVMASASQSPRGVVASLFTDTPTPTSNPYKGGFTTGSGASASAPSAQSLARARAIFGETDLIPESPSIKPSTLTSSTQIVNKTTSFLPPSSTFQHATNRFSRNVPTSNTQTRTQKENIPSVTGFMTPSRTPLRTKTNTFTKTEVETPLSKISQPIQIRTPTGPLRRLGMGGTPAGRAKKGFVTPFKTPNLSSSSNSVAQSSKAAPPSTRQLSNVEQIYQPVFDLDAGPSERKDMKASFLKPGYYSPEELEGMEIPEEIVQLNLSNALFYVFKNDDGSHFGPQQALSTLKEDRCHLVTKKWVDNHWAMILWKIAGQIQASPELFEEKWSSREIVNQLKYRYEREYGRAQRPIIRRIQEQDSPPTLPMVLFVCAIHRPPPATNEEGKEIPSRPYLELSDGWYRINAELDECLARAVNRGRIEVGRKLAISGAKLDSSGEGCEVLDALDKSRLIISGNGTSLSPWHVKLGIRPSPFLAGLSSLSVDGGLIPLMDVMVEKLFPLAYMNSDKSSREAPWDESEEARRSDEWTNRREAESFRLAEEMKRRVEVYEDIAQALAGAAEDAEGPFRDTPPDNLDNMYDQLLISSDLNSAIRVISSSYMPHLARLANDRLQMEMSEAQIEIQAELDTLVPQREIRDFRMARIVDARQGEREQCRVGMLNIWEAKMLEGNLQEGKRYLVSNLVPGRGGDWGIPKPGRAEIYLHTRRDTRWKSVE</sequence>
<feature type="region of interest" description="Disordered" evidence="1">
    <location>
        <begin position="19"/>
        <end position="60"/>
    </location>
</feature>
<evidence type="ECO:0000259" key="2">
    <source>
        <dbReference type="Pfam" id="PF09103"/>
    </source>
</evidence>
<dbReference type="GO" id="GO:0000724">
    <property type="term" value="P:double-strand break repair via homologous recombination"/>
    <property type="evidence" value="ECO:0007669"/>
    <property type="project" value="InterPro"/>
</dbReference>
<feature type="region of interest" description="Disordered" evidence="1">
    <location>
        <begin position="678"/>
        <end position="699"/>
    </location>
</feature>
<dbReference type="STRING" id="5217.A0A4V1M3C6"/>
<dbReference type="SUPFAM" id="SSF81872">
    <property type="entry name" value="BRCA2 helical domain"/>
    <property type="match status" value="1"/>
</dbReference>
<feature type="region of interest" description="Disordered" evidence="1">
    <location>
        <begin position="329"/>
        <end position="382"/>
    </location>
</feature>
<dbReference type="Pfam" id="PF09103">
    <property type="entry name" value="BRCA-2_OB1"/>
    <property type="match status" value="1"/>
</dbReference>